<dbReference type="Gene3D" id="3.40.720.10">
    <property type="entry name" value="Alkaline Phosphatase, subunit A"/>
    <property type="match status" value="1"/>
</dbReference>
<evidence type="ECO:0000256" key="6">
    <source>
        <dbReference type="ARBA" id="ARBA00023152"/>
    </source>
</evidence>
<dbReference type="Proteomes" id="UP000177029">
    <property type="component" value="Unassembled WGS sequence"/>
</dbReference>
<dbReference type="GO" id="GO:0006096">
    <property type="term" value="P:glycolytic process"/>
    <property type="evidence" value="ECO:0007669"/>
    <property type="project" value="UniProtKB-UniRule"/>
</dbReference>
<gene>
    <name evidence="9" type="primary">gpmI</name>
    <name evidence="16" type="ORF">A2755_02130</name>
</gene>
<evidence type="ECO:0000313" key="17">
    <source>
        <dbReference type="Proteomes" id="UP000177029"/>
    </source>
</evidence>
<feature type="binding site" evidence="9 12">
    <location>
        <begin position="249"/>
        <end position="252"/>
    </location>
    <ligand>
        <name>substrate</name>
    </ligand>
</feature>
<evidence type="ECO:0000259" key="14">
    <source>
        <dbReference type="Pfam" id="PF01676"/>
    </source>
</evidence>
<dbReference type="EC" id="5.4.2.12" evidence="9 10"/>
<evidence type="ECO:0000256" key="8">
    <source>
        <dbReference type="ARBA" id="ARBA00023235"/>
    </source>
</evidence>
<dbReference type="SUPFAM" id="SSF64158">
    <property type="entry name" value="2,3-Bisphosphoglycerate-independent phosphoglycerate mutase, substrate-binding domain"/>
    <property type="match status" value="1"/>
</dbReference>
<dbReference type="GO" id="GO:0005737">
    <property type="term" value="C:cytoplasm"/>
    <property type="evidence" value="ECO:0007669"/>
    <property type="project" value="InterPro"/>
</dbReference>
<comment type="catalytic activity">
    <reaction evidence="1 9">
        <text>(2R)-2-phosphoglycerate = (2R)-3-phosphoglycerate</text>
        <dbReference type="Rhea" id="RHEA:15901"/>
        <dbReference type="ChEBI" id="CHEBI:58272"/>
        <dbReference type="ChEBI" id="CHEBI:58289"/>
        <dbReference type="EC" id="5.4.2.12"/>
    </reaction>
</comment>
<feature type="binding site" evidence="9 13">
    <location>
        <position position="389"/>
    </location>
    <ligand>
        <name>Mn(2+)</name>
        <dbReference type="ChEBI" id="CHEBI:29035"/>
        <label>1</label>
    </ligand>
</feature>
<accession>A0A1F8DRV8</accession>
<proteinExistence type="inferred from homology"/>
<comment type="function">
    <text evidence="2 9">Catalyzes the interconversion of 2-phosphoglycerate and 3-phosphoglycerate.</text>
</comment>
<dbReference type="InterPro" id="IPR011258">
    <property type="entry name" value="BPG-indep_PGM_N"/>
</dbReference>
<comment type="similarity">
    <text evidence="4 9">Belongs to the BPG-independent phosphoglycerate mutase family.</text>
</comment>
<evidence type="ECO:0000256" key="9">
    <source>
        <dbReference type="HAMAP-Rule" id="MF_01038"/>
    </source>
</evidence>
<dbReference type="PIRSF" id="PIRSF001492">
    <property type="entry name" value="IPGAM"/>
    <property type="match status" value="1"/>
</dbReference>
<dbReference type="PANTHER" id="PTHR31637:SF0">
    <property type="entry name" value="2,3-BISPHOSPHOGLYCERATE-INDEPENDENT PHOSPHOGLYCERATE MUTASE"/>
    <property type="match status" value="1"/>
</dbReference>
<sequence length="512" mass="57424">MRNTVVLIVLDGWGIGRDDASNPIHAVQPKTIAYIKNNFPSGSLQASGIAVGLPWGEEGNSEVGHLTMGIGKVVYQHFPRVSLSISDGTFQKNEALLGAFEHARKNNSRVHLMGLVGQANVHSSMEHLRELIKMLDGEKLPYIIHAFTDGRDSDPDSAYELLSKLPAERLGSVSGRYYAMDRDKHWDLTSRVYEVLTGAGKILPIADLQKHIQNTYSNRLNDEYIAPVIINSQDNAIKEQDAVICFNFREDRMRQIVEALVNPHFKEFETKKFTNVHIVSMTQYRDDFNIPTAFPPEKIDDCLGHVLSQNNKSQLRVAETQKYAHVTFFFNGLQDKPFPGEYRVLIPSKVIPRQEDDPVMMAPAIATRLTEALEENAFDFILVNFANSDMIAHTGNYEASEKAIQVVDEQLARIVQTALRTNATLLITADHGNVERLFNPVTGEPETKHDASPVPVYLVGNRFARPQNPFTVQEREKVTMGMLSDIAPTILELMDIQKPATMTGQSLLRYLV</sequence>
<dbReference type="GO" id="GO:0004619">
    <property type="term" value="F:phosphoglycerate mutase activity"/>
    <property type="evidence" value="ECO:0007669"/>
    <property type="project" value="UniProtKB-UniRule"/>
</dbReference>
<evidence type="ECO:0000256" key="13">
    <source>
        <dbReference type="PIRSR" id="PIRSR001492-3"/>
    </source>
</evidence>
<keyword evidence="5 9" id="KW-0479">Metal-binding</keyword>
<dbReference type="PANTHER" id="PTHR31637">
    <property type="entry name" value="2,3-BISPHOSPHOGLYCERATE-INDEPENDENT PHOSPHOGLYCERATE MUTASE"/>
    <property type="match status" value="1"/>
</dbReference>
<evidence type="ECO:0000256" key="3">
    <source>
        <dbReference type="ARBA" id="ARBA00004798"/>
    </source>
</evidence>
<comment type="cofactor">
    <cofactor evidence="9">
        <name>Mn(2+)</name>
        <dbReference type="ChEBI" id="CHEBI:29035"/>
    </cofactor>
    <text evidence="9">Binds 2 manganese ions per subunit.</text>
</comment>
<feature type="binding site" evidence="9 12">
    <location>
        <position position="182"/>
    </location>
    <ligand>
        <name>substrate</name>
    </ligand>
</feature>
<dbReference type="FunFam" id="3.40.1450.10:FF:000002">
    <property type="entry name" value="2,3-bisphosphoglycerate-independent phosphoglycerate mutase"/>
    <property type="match status" value="1"/>
</dbReference>
<dbReference type="InterPro" id="IPR036646">
    <property type="entry name" value="PGAM_B_sf"/>
</dbReference>
<feature type="binding site" evidence="9 13">
    <location>
        <position position="449"/>
    </location>
    <ligand>
        <name>Mn(2+)</name>
        <dbReference type="ChEBI" id="CHEBI:29035"/>
        <label>1</label>
    </ligand>
</feature>
<evidence type="ECO:0000256" key="10">
    <source>
        <dbReference type="NCBIfam" id="TIGR01307"/>
    </source>
</evidence>
<dbReference type="NCBIfam" id="TIGR01307">
    <property type="entry name" value="pgm_bpd_ind"/>
    <property type="match status" value="1"/>
</dbReference>
<protein>
    <recommendedName>
        <fullName evidence="9 10">2,3-bisphosphoglycerate-independent phosphoglycerate mutase</fullName>
        <shortName evidence="9">BPG-independent PGAM</shortName>
        <shortName evidence="9">Phosphoglyceromutase</shortName>
        <shortName evidence="9">iPGM</shortName>
        <ecNumber evidence="9 10">5.4.2.12</ecNumber>
    </recommendedName>
</protein>
<feature type="binding site" evidence="9 13">
    <location>
        <position position="393"/>
    </location>
    <ligand>
        <name>Mn(2+)</name>
        <dbReference type="ChEBI" id="CHEBI:29035"/>
        <label>1</label>
    </ligand>
</feature>
<evidence type="ECO:0000256" key="7">
    <source>
        <dbReference type="ARBA" id="ARBA00023211"/>
    </source>
</evidence>
<evidence type="ECO:0000256" key="4">
    <source>
        <dbReference type="ARBA" id="ARBA00008819"/>
    </source>
</evidence>
<comment type="caution">
    <text evidence="16">The sequence shown here is derived from an EMBL/GenBank/DDBJ whole genome shotgun (WGS) entry which is preliminary data.</text>
</comment>
<evidence type="ECO:0000313" key="16">
    <source>
        <dbReference type="EMBL" id="OGM91182.1"/>
    </source>
</evidence>
<dbReference type="InterPro" id="IPR017850">
    <property type="entry name" value="Alkaline_phosphatase_core_sf"/>
</dbReference>
<dbReference type="CDD" id="cd16010">
    <property type="entry name" value="iPGM"/>
    <property type="match status" value="1"/>
</dbReference>
<keyword evidence="8 9" id="KW-0413">Isomerase</keyword>
<dbReference type="InterPro" id="IPR006124">
    <property type="entry name" value="Metalloenzyme"/>
</dbReference>
<feature type="binding site" evidence="9 13">
    <location>
        <position position="11"/>
    </location>
    <ligand>
        <name>Mn(2+)</name>
        <dbReference type="ChEBI" id="CHEBI:29035"/>
        <label>2</label>
    </ligand>
</feature>
<evidence type="ECO:0000256" key="1">
    <source>
        <dbReference type="ARBA" id="ARBA00000370"/>
    </source>
</evidence>
<dbReference type="GO" id="GO:0030145">
    <property type="term" value="F:manganese ion binding"/>
    <property type="evidence" value="ECO:0007669"/>
    <property type="project" value="UniProtKB-UniRule"/>
</dbReference>
<evidence type="ECO:0000256" key="12">
    <source>
        <dbReference type="PIRSR" id="PIRSR001492-2"/>
    </source>
</evidence>
<name>A0A1F8DRV8_9BACT</name>
<dbReference type="EMBL" id="MGIP01000011">
    <property type="protein sequence ID" value="OGM91182.1"/>
    <property type="molecule type" value="Genomic_DNA"/>
</dbReference>
<feature type="binding site" evidence="9 13">
    <location>
        <position position="431"/>
    </location>
    <ligand>
        <name>Mn(2+)</name>
        <dbReference type="ChEBI" id="CHEBI:29035"/>
        <label>2</label>
    </ligand>
</feature>
<feature type="domain" description="Metalloenzyme" evidence="14">
    <location>
        <begin position="4"/>
        <end position="497"/>
    </location>
</feature>
<dbReference type="GO" id="GO:0006007">
    <property type="term" value="P:glucose catabolic process"/>
    <property type="evidence" value="ECO:0007669"/>
    <property type="project" value="InterPro"/>
</dbReference>
<dbReference type="Pfam" id="PF06415">
    <property type="entry name" value="iPGM_N"/>
    <property type="match status" value="1"/>
</dbReference>
<dbReference type="InterPro" id="IPR005995">
    <property type="entry name" value="Pgm_bpd_ind"/>
</dbReference>
<organism evidence="16 17">
    <name type="scientific">Candidatus Wolfebacteria bacterium RIFCSPHIGHO2_01_FULL_48_22</name>
    <dbReference type="NCBI Taxonomy" id="1802555"/>
    <lineage>
        <taxon>Bacteria</taxon>
        <taxon>Candidatus Wolfeibacteriota</taxon>
    </lineage>
</organism>
<dbReference type="Gene3D" id="3.40.1450.10">
    <property type="entry name" value="BPG-independent phosphoglycerate mutase, domain B"/>
    <property type="match status" value="1"/>
</dbReference>
<comment type="subunit">
    <text evidence="9">Monomer.</text>
</comment>
<feature type="active site" description="Phosphoserine intermediate" evidence="9 11">
    <location>
        <position position="61"/>
    </location>
</feature>
<feature type="binding site" evidence="9 12">
    <location>
        <begin position="151"/>
        <end position="152"/>
    </location>
    <ligand>
        <name>substrate</name>
    </ligand>
</feature>
<dbReference type="AlphaFoldDB" id="A0A1F8DRV8"/>
<feature type="binding site" evidence="9 12">
    <location>
        <position position="322"/>
    </location>
    <ligand>
        <name>substrate</name>
    </ligand>
</feature>
<evidence type="ECO:0000256" key="2">
    <source>
        <dbReference type="ARBA" id="ARBA00002315"/>
    </source>
</evidence>
<dbReference type="STRING" id="1802555.A2755_02130"/>
<evidence type="ECO:0000259" key="15">
    <source>
        <dbReference type="Pfam" id="PF06415"/>
    </source>
</evidence>
<dbReference type="SUPFAM" id="SSF53649">
    <property type="entry name" value="Alkaline phosphatase-like"/>
    <property type="match status" value="1"/>
</dbReference>
<feature type="binding site" evidence="9 13">
    <location>
        <position position="61"/>
    </location>
    <ligand>
        <name>Mn(2+)</name>
        <dbReference type="ChEBI" id="CHEBI:29035"/>
        <label>2</label>
    </ligand>
</feature>
<reference evidence="16 17" key="1">
    <citation type="journal article" date="2016" name="Nat. Commun.">
        <title>Thousands of microbial genomes shed light on interconnected biogeochemical processes in an aquifer system.</title>
        <authorList>
            <person name="Anantharaman K."/>
            <person name="Brown C.T."/>
            <person name="Hug L.A."/>
            <person name="Sharon I."/>
            <person name="Castelle C.J."/>
            <person name="Probst A.J."/>
            <person name="Thomas B.C."/>
            <person name="Singh A."/>
            <person name="Wilkins M.J."/>
            <person name="Karaoz U."/>
            <person name="Brodie E.L."/>
            <person name="Williams K.H."/>
            <person name="Hubbard S.S."/>
            <person name="Banfield J.F."/>
        </authorList>
    </citation>
    <scope>NUCLEOTIDE SEQUENCE [LARGE SCALE GENOMIC DNA]</scope>
</reference>
<feature type="binding site" evidence="9 12">
    <location>
        <position position="122"/>
    </location>
    <ligand>
        <name>substrate</name>
    </ligand>
</feature>
<feature type="domain" description="BPG-independent PGAM N-terminal" evidence="15">
    <location>
        <begin position="82"/>
        <end position="285"/>
    </location>
</feature>
<dbReference type="UniPathway" id="UPA00109">
    <property type="reaction ID" value="UER00186"/>
</dbReference>
<dbReference type="Pfam" id="PF01676">
    <property type="entry name" value="Metalloenzyme"/>
    <property type="match status" value="1"/>
</dbReference>
<comment type="pathway">
    <text evidence="3 9">Carbohydrate degradation; glycolysis; pyruvate from D-glyceraldehyde 3-phosphate: step 3/5.</text>
</comment>
<feature type="binding site" evidence="9 12">
    <location>
        <position position="176"/>
    </location>
    <ligand>
        <name>substrate</name>
    </ligand>
</feature>
<evidence type="ECO:0000256" key="11">
    <source>
        <dbReference type="PIRSR" id="PIRSR001492-1"/>
    </source>
</evidence>
<feature type="binding site" evidence="9 13">
    <location>
        <position position="430"/>
    </location>
    <ligand>
        <name>Mn(2+)</name>
        <dbReference type="ChEBI" id="CHEBI:29035"/>
        <label>2</label>
    </ligand>
</feature>
<keyword evidence="7 9" id="KW-0464">Manganese</keyword>
<evidence type="ECO:0000256" key="5">
    <source>
        <dbReference type="ARBA" id="ARBA00022723"/>
    </source>
</evidence>
<keyword evidence="6 9" id="KW-0324">Glycolysis</keyword>
<dbReference type="HAMAP" id="MF_01038">
    <property type="entry name" value="GpmI"/>
    <property type="match status" value="1"/>
</dbReference>